<reference evidence="4 5" key="1">
    <citation type="submission" date="2011-08" db="EMBL/GenBank/DDBJ databases">
        <authorList>
            <person name="Weinstock G."/>
            <person name="Sodergren E."/>
            <person name="Clifton S."/>
            <person name="Fulton L."/>
            <person name="Fulton B."/>
            <person name="Courtney L."/>
            <person name="Fronick C."/>
            <person name="Harrison M."/>
            <person name="Strong C."/>
            <person name="Farmer C."/>
            <person name="Delahaunty K."/>
            <person name="Markovic C."/>
            <person name="Hall O."/>
            <person name="Minx P."/>
            <person name="Tomlinson C."/>
            <person name="Mitreva M."/>
            <person name="Hou S."/>
            <person name="Chen J."/>
            <person name="Wollam A."/>
            <person name="Pepin K.H."/>
            <person name="Johnson M."/>
            <person name="Bhonagiri V."/>
            <person name="Zhang X."/>
            <person name="Suruliraj S."/>
            <person name="Warren W."/>
            <person name="Chinwalla A."/>
            <person name="Mardis E.R."/>
            <person name="Wilson R.K."/>
        </authorList>
    </citation>
    <scope>NUCLEOTIDE SEQUENCE [LARGE SCALE GENOMIC DNA]</scope>
    <source>
        <strain evidence="4 5">F0357</strain>
    </source>
</reference>
<dbReference type="EMBL" id="AGCJ01000090">
    <property type="protein sequence ID" value="EHM37947.1"/>
    <property type="molecule type" value="Genomic_DNA"/>
</dbReference>
<accession>G9YJY2</accession>
<keyword evidence="3" id="KW-1133">Transmembrane helix</keyword>
<dbReference type="STRING" id="861450.HMPREF0080_01988"/>
<dbReference type="eggNOG" id="COG0419">
    <property type="taxonomic scope" value="Bacteria"/>
</dbReference>
<organism evidence="4 5">
    <name type="scientific">Anaeroglobus geminatus F0357</name>
    <dbReference type="NCBI Taxonomy" id="861450"/>
    <lineage>
        <taxon>Bacteria</taxon>
        <taxon>Bacillati</taxon>
        <taxon>Bacillota</taxon>
        <taxon>Negativicutes</taxon>
        <taxon>Veillonellales</taxon>
        <taxon>Veillonellaceae</taxon>
        <taxon>Anaeroglobus</taxon>
    </lineage>
</organism>
<comment type="caution">
    <text evidence="4">The sequence shown here is derived from an EMBL/GenBank/DDBJ whole genome shotgun (WGS) entry which is preliminary data.</text>
</comment>
<dbReference type="PATRIC" id="fig|861450.3.peg.1836"/>
<evidence type="ECO:0000313" key="4">
    <source>
        <dbReference type="EMBL" id="EHM37947.1"/>
    </source>
</evidence>
<feature type="coiled-coil region" evidence="1">
    <location>
        <begin position="574"/>
        <end position="601"/>
    </location>
</feature>
<evidence type="ECO:0000313" key="5">
    <source>
        <dbReference type="Proteomes" id="UP000005481"/>
    </source>
</evidence>
<name>G9YJY2_9FIRM</name>
<feature type="region of interest" description="Disordered" evidence="2">
    <location>
        <begin position="181"/>
        <end position="202"/>
    </location>
</feature>
<keyword evidence="1" id="KW-0175">Coiled coil</keyword>
<dbReference type="AlphaFoldDB" id="G9YJY2"/>
<evidence type="ECO:0000256" key="1">
    <source>
        <dbReference type="SAM" id="Coils"/>
    </source>
</evidence>
<keyword evidence="3" id="KW-0812">Transmembrane</keyword>
<keyword evidence="5" id="KW-1185">Reference proteome</keyword>
<dbReference type="eggNOG" id="COG4717">
    <property type="taxonomic scope" value="Bacteria"/>
</dbReference>
<feature type="transmembrane region" description="Helical" evidence="3">
    <location>
        <begin position="275"/>
        <end position="292"/>
    </location>
</feature>
<dbReference type="HOGENOM" id="CLU_426794_0_0_9"/>
<keyword evidence="3" id="KW-0472">Membrane</keyword>
<protein>
    <submittedName>
        <fullName evidence="4">Uncharacterized protein</fullName>
    </submittedName>
</protein>
<dbReference type="PANTHER" id="PTHR41259">
    <property type="entry name" value="DOUBLE-STRAND BREAK REPAIR RAD50 ATPASE, PUTATIVE-RELATED"/>
    <property type="match status" value="1"/>
</dbReference>
<proteinExistence type="predicted"/>
<evidence type="ECO:0000256" key="3">
    <source>
        <dbReference type="SAM" id="Phobius"/>
    </source>
</evidence>
<gene>
    <name evidence="4" type="ORF">HMPREF0080_01988</name>
</gene>
<dbReference type="PANTHER" id="PTHR41259:SF1">
    <property type="entry name" value="DOUBLE-STRAND BREAK REPAIR RAD50 ATPASE, PUTATIVE-RELATED"/>
    <property type="match status" value="1"/>
</dbReference>
<sequence>MKKSLHPVQKEESRTYEEERKVRLEIDELKLQLERVAMPIAAWDVYRRGREAWTRMQELADVAQFPAEGAQRFAELEDKIAGYDEQIKDIKKHNHNKRAFREDWKRWLAASAQIESLYADVPQWRQDRAKLIENEDLHTKCRFECNKAVQALHEWTDGRIPEQVKWEKGLTIAMNLEQQNRGKEKWQAARPKLPDGMTTHTADEPVRTKTEWQDLGKGVAAIQETLAERKKVTELLNWIASEPMPSVNGLTAGISFAFLIGAACFYGAFAYAISFLYGLGALAFATAAALAYKRQRTVTRRPERMTELKSELCTLNGKLSSNSEEYGLSLSGTDDDVTWRAGLDRLRKEYLDWQTRSTRESWERGQQDMYRSMYDKWSKEGAAWADRIGKIRDDWQKWQHESGFIRLQASRLAEAKTLWERWCRLKDEERTWETERAVLEQRINRIADRGEQLFHELSVKQSVTPEAMEDIYKEWHQIRLQAEVAKEQDRQRKEGQERIAALEREKRIRVNLQKELLAAANCHTVGEFRTKVLQYKQFNQYKEVYDQSEAHIRLIAKSSKNYSDLQRELKIHDLSMWQDEQARYEQRIDECEKKLAAIAEKRGTVVERLSTMAKSDTYSRLLQEKHAAPCGHGPVCRRLAD</sequence>
<dbReference type="Proteomes" id="UP000005481">
    <property type="component" value="Unassembled WGS sequence"/>
</dbReference>
<evidence type="ECO:0000256" key="2">
    <source>
        <dbReference type="SAM" id="MobiDB-lite"/>
    </source>
</evidence>
<feature type="transmembrane region" description="Helical" evidence="3">
    <location>
        <begin position="247"/>
        <end position="269"/>
    </location>
</feature>